<accession>A0ABZ2G4S7</accession>
<organism evidence="1 2">
    <name type="scientific">Sphingomonas kaistensis</name>
    <dbReference type="NCBI Taxonomy" id="298708"/>
    <lineage>
        <taxon>Bacteria</taxon>
        <taxon>Pseudomonadati</taxon>
        <taxon>Pseudomonadota</taxon>
        <taxon>Alphaproteobacteria</taxon>
        <taxon>Sphingomonadales</taxon>
        <taxon>Sphingomonadaceae</taxon>
        <taxon>Sphingomonas</taxon>
    </lineage>
</organism>
<dbReference type="EMBL" id="CP145607">
    <property type="protein sequence ID" value="WWM71618.1"/>
    <property type="molecule type" value="Genomic_DNA"/>
</dbReference>
<dbReference type="SUPFAM" id="SSF69754">
    <property type="entry name" value="Ribosome binding protein Y (YfiA homologue)"/>
    <property type="match status" value="1"/>
</dbReference>
<keyword evidence="2" id="KW-1185">Reference proteome</keyword>
<proteinExistence type="predicted"/>
<dbReference type="Gene3D" id="3.30.160.100">
    <property type="entry name" value="Ribosome hibernation promotion factor-like"/>
    <property type="match status" value="1"/>
</dbReference>
<evidence type="ECO:0000313" key="2">
    <source>
        <dbReference type="Proteomes" id="UP001382935"/>
    </source>
</evidence>
<reference evidence="1 2" key="1">
    <citation type="submission" date="2024-02" db="EMBL/GenBank/DDBJ databases">
        <title>Full genome sequence of Sphingomonas kaistensis.</title>
        <authorList>
            <person name="Poletto B.L."/>
            <person name="Silva G."/>
            <person name="Galante D."/>
            <person name="Campos K.R."/>
            <person name="Santos M.B.N."/>
            <person name="Sacchi C.T."/>
        </authorList>
    </citation>
    <scope>NUCLEOTIDE SEQUENCE [LARGE SCALE GENOMIC DNA]</scope>
    <source>
        <strain evidence="1 2">MA4R</strain>
    </source>
</reference>
<evidence type="ECO:0008006" key="3">
    <source>
        <dbReference type="Google" id="ProtNLM"/>
    </source>
</evidence>
<sequence length="106" mass="11874">MDMYVQVNRDNQMEDREADLDAVERMVTDRLGRITDKVTRAEVHLGHVKESRGNNPEYRCMVEVRPENLAPVAASAEGGEVETVVRSACDKVLNAYDKVVGKQAAR</sequence>
<protein>
    <recommendedName>
        <fullName evidence="3">HPF/RaiA family ribosome-associated protein</fullName>
    </recommendedName>
</protein>
<name>A0ABZ2G4S7_9SPHN</name>
<gene>
    <name evidence="1" type="ORF">V6R86_13295</name>
</gene>
<dbReference type="RefSeq" id="WP_338505107.1">
    <property type="nucleotide sequence ID" value="NZ_CP145607.1"/>
</dbReference>
<dbReference type="Proteomes" id="UP001382935">
    <property type="component" value="Chromosome"/>
</dbReference>
<evidence type="ECO:0000313" key="1">
    <source>
        <dbReference type="EMBL" id="WWM71618.1"/>
    </source>
</evidence>
<dbReference type="InterPro" id="IPR036567">
    <property type="entry name" value="RHF-like"/>
</dbReference>